<comment type="caution">
    <text evidence="1">The sequence shown here is derived from an EMBL/GenBank/DDBJ whole genome shotgun (WGS) entry which is preliminary data.</text>
</comment>
<proteinExistence type="predicted"/>
<dbReference type="EMBL" id="CAKXAJ010025409">
    <property type="protein sequence ID" value="CAH2238878.1"/>
    <property type="molecule type" value="Genomic_DNA"/>
</dbReference>
<sequence>MACKRHFLQHAPQCPSILGGVVKPHLPVTSIFMPFSRTLANNHPRGCYGVTGGVERARKLAMRRAPRLYDIGGRVGDVDPREPPARTRARLGLTLI</sequence>
<reference evidence="1" key="1">
    <citation type="submission" date="2022-03" db="EMBL/GenBank/DDBJ databases">
        <authorList>
            <person name="Lindestad O."/>
        </authorList>
    </citation>
    <scope>NUCLEOTIDE SEQUENCE</scope>
</reference>
<evidence type="ECO:0000313" key="2">
    <source>
        <dbReference type="Proteomes" id="UP000838756"/>
    </source>
</evidence>
<dbReference type="AlphaFoldDB" id="A0A8S4RNC3"/>
<protein>
    <submittedName>
        <fullName evidence="1">Jg13688 protein</fullName>
    </submittedName>
</protein>
<dbReference type="Proteomes" id="UP000838756">
    <property type="component" value="Unassembled WGS sequence"/>
</dbReference>
<organism evidence="1 2">
    <name type="scientific">Pararge aegeria aegeria</name>
    <dbReference type="NCBI Taxonomy" id="348720"/>
    <lineage>
        <taxon>Eukaryota</taxon>
        <taxon>Metazoa</taxon>
        <taxon>Ecdysozoa</taxon>
        <taxon>Arthropoda</taxon>
        <taxon>Hexapoda</taxon>
        <taxon>Insecta</taxon>
        <taxon>Pterygota</taxon>
        <taxon>Neoptera</taxon>
        <taxon>Endopterygota</taxon>
        <taxon>Lepidoptera</taxon>
        <taxon>Glossata</taxon>
        <taxon>Ditrysia</taxon>
        <taxon>Papilionoidea</taxon>
        <taxon>Nymphalidae</taxon>
        <taxon>Satyrinae</taxon>
        <taxon>Satyrini</taxon>
        <taxon>Parargina</taxon>
        <taxon>Pararge</taxon>
    </lineage>
</organism>
<evidence type="ECO:0000313" key="1">
    <source>
        <dbReference type="EMBL" id="CAH2238878.1"/>
    </source>
</evidence>
<keyword evidence="2" id="KW-1185">Reference proteome</keyword>
<gene>
    <name evidence="1" type="primary">jg13688</name>
    <name evidence="1" type="ORF">PAEG_LOCUS15904</name>
</gene>
<name>A0A8S4RNC3_9NEOP</name>
<accession>A0A8S4RNC3</accession>